<dbReference type="SMART" id="SM01020">
    <property type="entry name" value="B2-adapt-app_C"/>
    <property type="match status" value="1"/>
</dbReference>
<dbReference type="InterPro" id="IPR016024">
    <property type="entry name" value="ARM-type_fold"/>
</dbReference>
<feature type="region of interest" description="Disordered" evidence="7">
    <location>
        <begin position="1"/>
        <end position="23"/>
    </location>
</feature>
<dbReference type="PANTHER" id="PTHR11134">
    <property type="entry name" value="ADAPTOR COMPLEX SUBUNIT BETA FAMILY MEMBER"/>
    <property type="match status" value="1"/>
</dbReference>
<comment type="similarity">
    <text evidence="2 6">Belongs to the adaptor complexes large subunit family.</text>
</comment>
<dbReference type="Pfam" id="PF09066">
    <property type="entry name" value="B2-adapt-app_C"/>
    <property type="match status" value="1"/>
</dbReference>
<dbReference type="InterPro" id="IPR012295">
    <property type="entry name" value="TBP_dom_sf"/>
</dbReference>
<name>A0A5D2PM41_GOSTO</name>
<evidence type="ECO:0000259" key="8">
    <source>
        <dbReference type="SMART" id="SM01020"/>
    </source>
</evidence>
<evidence type="ECO:0000256" key="4">
    <source>
        <dbReference type="ARBA" id="ARBA00022927"/>
    </source>
</evidence>
<reference evidence="9 10" key="1">
    <citation type="submission" date="2019-07" db="EMBL/GenBank/DDBJ databases">
        <title>WGS assembly of Gossypium tomentosum.</title>
        <authorList>
            <person name="Chen Z.J."/>
            <person name="Sreedasyam A."/>
            <person name="Ando A."/>
            <person name="Song Q."/>
            <person name="De L."/>
            <person name="Hulse-Kemp A."/>
            <person name="Ding M."/>
            <person name="Ye W."/>
            <person name="Kirkbride R."/>
            <person name="Jenkins J."/>
            <person name="Plott C."/>
            <person name="Lovell J."/>
            <person name="Lin Y.-M."/>
            <person name="Vaughn R."/>
            <person name="Liu B."/>
            <person name="Li W."/>
            <person name="Simpson S."/>
            <person name="Scheffler B."/>
            <person name="Saski C."/>
            <person name="Grover C."/>
            <person name="Hu G."/>
            <person name="Conover J."/>
            <person name="Carlson J."/>
            <person name="Shu S."/>
            <person name="Boston L."/>
            <person name="Williams M."/>
            <person name="Peterson D."/>
            <person name="Mcgee K."/>
            <person name="Jones D."/>
            <person name="Wendel J."/>
            <person name="Stelly D."/>
            <person name="Grimwood J."/>
            <person name="Schmutz J."/>
        </authorList>
    </citation>
    <scope>NUCLEOTIDE SEQUENCE [LARGE SCALE GENOMIC DNA]</scope>
    <source>
        <strain evidence="9">7179.01</strain>
    </source>
</reference>
<accession>A0A5D2PM41</accession>
<feature type="domain" description="Beta-adaptin appendage C-terminal subdomain" evidence="8">
    <location>
        <begin position="719"/>
        <end position="836"/>
    </location>
</feature>
<proteinExistence type="inferred from homology"/>
<comment type="function">
    <text evidence="6">Subunit of clathrin-associated adaptor protein complex that plays a role in protein sorting in the late-Golgi/trans-Golgi network (TGN) and/or endosomes. The AP complexes mediate both the recruitment of clathrin to membranes and the recognition of sorting signals within the cytosolic tails of transmembrane cargo molecules.</text>
</comment>
<dbReference type="InterPro" id="IPR026739">
    <property type="entry name" value="AP_beta"/>
</dbReference>
<dbReference type="Gene3D" id="3.30.310.10">
    <property type="entry name" value="TATA-Binding Protein"/>
    <property type="match status" value="1"/>
</dbReference>
<organism evidence="9 10">
    <name type="scientific">Gossypium tomentosum</name>
    <name type="common">Hawaiian cotton</name>
    <name type="synonym">Gossypium sandvicense</name>
    <dbReference type="NCBI Taxonomy" id="34277"/>
    <lineage>
        <taxon>Eukaryota</taxon>
        <taxon>Viridiplantae</taxon>
        <taxon>Streptophyta</taxon>
        <taxon>Embryophyta</taxon>
        <taxon>Tracheophyta</taxon>
        <taxon>Spermatophyta</taxon>
        <taxon>Magnoliopsida</taxon>
        <taxon>eudicotyledons</taxon>
        <taxon>Gunneridae</taxon>
        <taxon>Pentapetalae</taxon>
        <taxon>rosids</taxon>
        <taxon>malvids</taxon>
        <taxon>Malvales</taxon>
        <taxon>Malvaceae</taxon>
        <taxon>Malvoideae</taxon>
        <taxon>Gossypium</taxon>
    </lineage>
</organism>
<keyword evidence="5 6" id="KW-0472">Membrane</keyword>
<evidence type="ECO:0000256" key="3">
    <source>
        <dbReference type="ARBA" id="ARBA00022448"/>
    </source>
</evidence>
<dbReference type="Gene3D" id="1.25.10.10">
    <property type="entry name" value="Leucine-rich Repeat Variant"/>
    <property type="match status" value="1"/>
</dbReference>
<dbReference type="GO" id="GO:0030276">
    <property type="term" value="F:clathrin binding"/>
    <property type="evidence" value="ECO:0007669"/>
    <property type="project" value="InterPro"/>
</dbReference>
<keyword evidence="10" id="KW-1185">Reference proteome</keyword>
<sequence length="841" mass="93413">MAPPAQSQRSPSPSQPSGKSEVSDLKLQLRQLAGSRAPGVDDSKRELFKKVISYMTIGIDVSSLFGEMVMCSATSDIVLKKMCYLYVGNYAKVNPDLALLTINFLQRDCRDEDPMIRGLALRSLCSLRVANLVEYLVGPLGSGLKDSNSYVRMVAVMGVLKLYHISASTCIDADFPSILKHLMLHDSDTQVVANCLSALQEIWSAEASTSEEASREREALISKPVIYYLLNRIKEFSEWAQCLVLELVTKYVPSDSSEIFDIMNLLEDRLQHANGAVVLATIRVFLQLTLSMTDVHQQVYERIKAPLLTLVSSGSPEQSYAVLSHLHLLVMRAPYVFSSDYKHFYCQYNEPSYVKRLKLEMLTAVANESNTYEIVTELCEYAANVDIPIARESIRAVGKIALQQYDVNAIVDRLLQFLEMEKDYVTAEALVLVKDLLRKYPQWSHDCIAVVGNISSKNVQEPKAKAALIWMLGEYSQDMQDAPYVLESLVENWDEEHSAEVRLHLLTAVMRCFFKRPPETQSALGAALAAGIADFHQDVHDRALFYYRILRYNVSVAERVVNPPKQAVSVFADTQSSEIKDRIFDEFNSLSVLYQKPSYMFTDKEHRVPLEFADELGNLSIGEAANNVVPTQMVEENDKDLLLTTSEKEETKGSRNNGSAYTVPYDGSSTSVFASQAQVESAVSNPTLAGHSPQASFAIDDLLGLGIPATPAVPSPPQLKLNTKAALDPSTFQQKWRQLPVALSQEISVNPQGVAALTAPQALLRHMQSHSIHCIASGGQSPNFKFLFFAQKFEESSNYLVECVINTSSAKAQVKIKADDQNTSQDFSTLFESALSKFGTS</sequence>
<dbReference type="AlphaFoldDB" id="A0A5D2PM41"/>
<comment type="subcellular location">
    <subcellularLocation>
        <location evidence="1">Endomembrane system</location>
    </subcellularLocation>
</comment>
<dbReference type="EMBL" id="CM017617">
    <property type="protein sequence ID" value="TYI17032.1"/>
    <property type="molecule type" value="Genomic_DNA"/>
</dbReference>
<dbReference type="InterPro" id="IPR002553">
    <property type="entry name" value="Clathrin/coatomer_adapt-like_N"/>
</dbReference>
<dbReference type="Proteomes" id="UP000322667">
    <property type="component" value="Chromosome A08"/>
</dbReference>
<dbReference type="GO" id="GO:0006886">
    <property type="term" value="P:intracellular protein transport"/>
    <property type="evidence" value="ECO:0007669"/>
    <property type="project" value="InterPro"/>
</dbReference>
<dbReference type="GO" id="GO:0016192">
    <property type="term" value="P:vesicle-mediated transport"/>
    <property type="evidence" value="ECO:0007669"/>
    <property type="project" value="InterPro"/>
</dbReference>
<dbReference type="InterPro" id="IPR016342">
    <property type="entry name" value="AP_complex_bsu_1_2_4"/>
</dbReference>
<feature type="compositionally biased region" description="Low complexity" evidence="7">
    <location>
        <begin position="1"/>
        <end position="17"/>
    </location>
</feature>
<dbReference type="FunFam" id="1.25.10.10:FF:000113">
    <property type="entry name" value="Beta-adaptin-like protein A"/>
    <property type="match status" value="1"/>
</dbReference>
<keyword evidence="3 6" id="KW-0813">Transport</keyword>
<evidence type="ECO:0000313" key="9">
    <source>
        <dbReference type="EMBL" id="TYI17032.1"/>
    </source>
</evidence>
<dbReference type="GO" id="GO:0030131">
    <property type="term" value="C:clathrin adaptor complex"/>
    <property type="evidence" value="ECO:0007669"/>
    <property type="project" value="InterPro"/>
</dbReference>
<keyword evidence="4 6" id="KW-0653">Protein transport</keyword>
<dbReference type="SUPFAM" id="SSF55711">
    <property type="entry name" value="Subdomain of clathrin and coatomer appendage domain"/>
    <property type="match status" value="1"/>
</dbReference>
<evidence type="ECO:0000256" key="5">
    <source>
        <dbReference type="ARBA" id="ARBA00023136"/>
    </source>
</evidence>
<dbReference type="InterPro" id="IPR009028">
    <property type="entry name" value="Coatomer/calthrin_app_sub_C"/>
</dbReference>
<dbReference type="GO" id="GO:0012505">
    <property type="term" value="C:endomembrane system"/>
    <property type="evidence" value="ECO:0007669"/>
    <property type="project" value="UniProtKB-SubCell"/>
</dbReference>
<evidence type="ECO:0000313" key="10">
    <source>
        <dbReference type="Proteomes" id="UP000322667"/>
    </source>
</evidence>
<dbReference type="FunFam" id="3.30.310.10:FF:000014">
    <property type="entry name" value="Beta-adaptin-like protein"/>
    <property type="match status" value="1"/>
</dbReference>
<evidence type="ECO:0000256" key="1">
    <source>
        <dbReference type="ARBA" id="ARBA00004308"/>
    </source>
</evidence>
<dbReference type="Pfam" id="PF01602">
    <property type="entry name" value="Adaptin_N"/>
    <property type="match status" value="1"/>
</dbReference>
<evidence type="ECO:0000256" key="7">
    <source>
        <dbReference type="SAM" id="MobiDB-lite"/>
    </source>
</evidence>
<comment type="subunit">
    <text evidence="6">Adaptor protein complexes are heterotetramers composed of two large adaptins (beta-type subunit and alpha-type or delta-type or epsilon-type or gamma-type subunit), a medium adaptin (mu-type subunit) and a small adaptin (sigma-type subunit).</text>
</comment>
<dbReference type="PIRSF" id="PIRSF002291">
    <property type="entry name" value="AP_complex_beta"/>
    <property type="match status" value="1"/>
</dbReference>
<evidence type="ECO:0000256" key="2">
    <source>
        <dbReference type="ARBA" id="ARBA00006613"/>
    </source>
</evidence>
<protein>
    <recommendedName>
        <fullName evidence="6">Beta-adaptin-like protein</fullName>
    </recommendedName>
</protein>
<evidence type="ECO:0000256" key="6">
    <source>
        <dbReference type="PIRNR" id="PIRNR002291"/>
    </source>
</evidence>
<dbReference type="SUPFAM" id="SSF48371">
    <property type="entry name" value="ARM repeat"/>
    <property type="match status" value="1"/>
</dbReference>
<gene>
    <name evidence="9" type="ORF">ES332_A08G296600v1</name>
</gene>
<dbReference type="InterPro" id="IPR015151">
    <property type="entry name" value="B-adaptin_app_sub_C"/>
</dbReference>
<dbReference type="InterPro" id="IPR011989">
    <property type="entry name" value="ARM-like"/>
</dbReference>